<evidence type="ECO:0000256" key="5">
    <source>
        <dbReference type="HAMAP-Rule" id="MF_02070"/>
    </source>
</evidence>
<accession>A0ABV2KXA9</accession>
<dbReference type="EMBL" id="JBEPMX010000014">
    <property type="protein sequence ID" value="MET3684228.1"/>
    <property type="molecule type" value="Genomic_DNA"/>
</dbReference>
<dbReference type="PANTHER" id="PTHR34136:SF1">
    <property type="entry name" value="UDP-N-ACETYL-D-MANNOSAMINURONIC ACID TRANSFERASE"/>
    <property type="match status" value="1"/>
</dbReference>
<evidence type="ECO:0000256" key="1">
    <source>
        <dbReference type="ARBA" id="ARBA00022676"/>
    </source>
</evidence>
<evidence type="ECO:0000256" key="4">
    <source>
        <dbReference type="ARBA" id="ARBA00023316"/>
    </source>
</evidence>
<keyword evidence="4 5" id="KW-0961">Cell wall biogenesis/degradation</keyword>
<dbReference type="CDD" id="cd06533">
    <property type="entry name" value="Glyco_transf_WecG_TagA"/>
    <property type="match status" value="1"/>
</dbReference>
<dbReference type="PANTHER" id="PTHR34136">
    <property type="match status" value="1"/>
</dbReference>
<name>A0ABV2KXA9_9BACI</name>
<dbReference type="NCBIfam" id="TIGR00696">
    <property type="entry name" value="wecG_tagA_cpsF"/>
    <property type="match status" value="1"/>
</dbReference>
<organism evidence="6 7">
    <name type="scientific">Alkalibacillus flavidus</name>
    <dbReference type="NCBI Taxonomy" id="546021"/>
    <lineage>
        <taxon>Bacteria</taxon>
        <taxon>Bacillati</taxon>
        <taxon>Bacillota</taxon>
        <taxon>Bacilli</taxon>
        <taxon>Bacillales</taxon>
        <taxon>Bacillaceae</taxon>
        <taxon>Alkalibacillus</taxon>
    </lineage>
</organism>
<keyword evidence="7" id="KW-1185">Reference proteome</keyword>
<comment type="caution">
    <text evidence="6">The sequence shown here is derived from an EMBL/GenBank/DDBJ whole genome shotgun (WGS) entry which is preliminary data.</text>
</comment>
<evidence type="ECO:0000256" key="3">
    <source>
        <dbReference type="ARBA" id="ARBA00022944"/>
    </source>
</evidence>
<sequence length="241" mass="27442">MQYDTYLGVRVSPLTYDDILNQVNEMIATNDQATIFAVNPEKIMTARQDDELRHLLNNATFQIPDGVGVLLASKLYNGRVKERVTGVDLSERLLGLANDKGYRVFFYGAKEAVGQKMQARLQERFPNLTIAGYQNGYDDDPDALVDRINESGADMLFVALGSPKQERWINDYRERLNVSVIQGVGGTFDVLAGEVKRAPKITQKLGIEWLYRLLSDPKRWRRQIALPKFLLTLLFNRKQSK</sequence>
<dbReference type="InterPro" id="IPR004629">
    <property type="entry name" value="WecG_TagA_CpsF"/>
</dbReference>
<dbReference type="Proteomes" id="UP001549167">
    <property type="component" value="Unassembled WGS sequence"/>
</dbReference>
<dbReference type="EC" id="2.4.1.187" evidence="5"/>
<comment type="function">
    <text evidence="5">Catalyzes the conversion of GlcNAc-PP-undecaprenol into ManNAc-GlcNAc-PP-undecaprenol, the first committed lipid intermediate in the de novo synthesis of teichoic acid.</text>
</comment>
<keyword evidence="1 5" id="KW-0328">Glycosyltransferase</keyword>
<protein>
    <recommendedName>
        <fullName evidence="5">N-acetylglucosaminyldiphosphoundecaprenol N-acetyl-beta-D-mannosaminyltransferase</fullName>
        <ecNumber evidence="5">2.4.1.187</ecNumber>
    </recommendedName>
    <alternativeName>
        <fullName evidence="5">N-acetylmannosaminyltransferase</fullName>
    </alternativeName>
    <alternativeName>
        <fullName evidence="5">UDP-N-acetylmannosamine transferase</fullName>
    </alternativeName>
    <alternativeName>
        <fullName evidence="5">UDP-N-acetylmannosamine:N-acetylglucosaminyl pyrophosphorylundecaprenol N-acetylmannosaminyltransferase</fullName>
    </alternativeName>
</protein>
<dbReference type="GO" id="GO:0047244">
    <property type="term" value="F:N-acetylglucosaminyldiphosphoundecaprenol N-acetyl-beta-D-mannosaminyltransferase activity"/>
    <property type="evidence" value="ECO:0007669"/>
    <property type="project" value="UniProtKB-EC"/>
</dbReference>
<dbReference type="RefSeq" id="WP_354221381.1">
    <property type="nucleotide sequence ID" value="NZ_JBEPMX010000014.1"/>
</dbReference>
<evidence type="ECO:0000256" key="2">
    <source>
        <dbReference type="ARBA" id="ARBA00022679"/>
    </source>
</evidence>
<dbReference type="Gene3D" id="3.40.50.720">
    <property type="entry name" value="NAD(P)-binding Rossmann-like Domain"/>
    <property type="match status" value="1"/>
</dbReference>
<evidence type="ECO:0000313" key="6">
    <source>
        <dbReference type="EMBL" id="MET3684228.1"/>
    </source>
</evidence>
<comment type="catalytic activity">
    <reaction evidence="5">
        <text>UDP-N-acetyl-alpha-D-mannosamine + N-acetyl-alpha-D-glucosaminyl-di-trans,octa-cis-undecaprenyl diphosphate = N-acetyl-beta-D-mannosaminyl-(1-&gt;4)-N-acetyl-alpha-D-glucosaminyl di-trans,octa-cis-undecaprenyl diphosphate + UDP + H(+)</text>
        <dbReference type="Rhea" id="RHEA:16053"/>
        <dbReference type="ChEBI" id="CHEBI:15378"/>
        <dbReference type="ChEBI" id="CHEBI:58223"/>
        <dbReference type="ChEBI" id="CHEBI:62959"/>
        <dbReference type="ChEBI" id="CHEBI:68623"/>
        <dbReference type="ChEBI" id="CHEBI:132210"/>
        <dbReference type="EC" id="2.4.1.187"/>
    </reaction>
</comment>
<gene>
    <name evidence="6" type="ORF">ABID56_002354</name>
</gene>
<keyword evidence="2 5" id="KW-0808">Transferase</keyword>
<reference evidence="6 7" key="1">
    <citation type="submission" date="2024-06" db="EMBL/GenBank/DDBJ databases">
        <title>Genomic Encyclopedia of Type Strains, Phase IV (KMG-IV): sequencing the most valuable type-strain genomes for metagenomic binning, comparative biology and taxonomic classification.</title>
        <authorList>
            <person name="Goeker M."/>
        </authorList>
    </citation>
    <scope>NUCLEOTIDE SEQUENCE [LARGE SCALE GENOMIC DNA]</scope>
    <source>
        <strain evidence="6 7">DSM 23520</strain>
    </source>
</reference>
<dbReference type="HAMAP" id="MF_02070">
    <property type="entry name" value="TagA_TarA"/>
    <property type="match status" value="1"/>
</dbReference>
<proteinExistence type="inferred from homology"/>
<comment type="pathway">
    <text evidence="5">Cell wall biogenesis; teichoic acid biosynthesis.</text>
</comment>
<evidence type="ECO:0000313" key="7">
    <source>
        <dbReference type="Proteomes" id="UP001549167"/>
    </source>
</evidence>
<keyword evidence="3 5" id="KW-0777">Teichoic acid biosynthesis</keyword>
<comment type="similarity">
    <text evidence="5">Belongs to the glycosyltransferase 26 family. TagA/TarA subfamily.</text>
</comment>
<dbReference type="InterPro" id="IPR034714">
    <property type="entry name" value="TagA_TarA"/>
</dbReference>
<dbReference type="Pfam" id="PF03808">
    <property type="entry name" value="Glyco_tran_WecG"/>
    <property type="match status" value="1"/>
</dbReference>